<dbReference type="OrthoDB" id="629492at2759"/>
<evidence type="ECO:0000313" key="3">
    <source>
        <dbReference type="EMBL" id="KAJ4396010.1"/>
    </source>
</evidence>
<proteinExistence type="predicted"/>
<accession>A0A9W8Z1W4</accession>
<dbReference type="Gene3D" id="1.25.40.10">
    <property type="entry name" value="Tetratricopeptide repeat domain"/>
    <property type="match status" value="1"/>
</dbReference>
<dbReference type="PROSITE" id="PS50181">
    <property type="entry name" value="FBOX"/>
    <property type="match status" value="1"/>
</dbReference>
<dbReference type="Pfam" id="PF12937">
    <property type="entry name" value="F-box-like"/>
    <property type="match status" value="1"/>
</dbReference>
<dbReference type="InterPro" id="IPR019734">
    <property type="entry name" value="TPR_rpt"/>
</dbReference>
<dbReference type="EMBL" id="JAPEVB010000001">
    <property type="protein sequence ID" value="KAJ4396010.1"/>
    <property type="molecule type" value="Genomic_DNA"/>
</dbReference>
<dbReference type="SUPFAM" id="SSF81383">
    <property type="entry name" value="F-box domain"/>
    <property type="match status" value="1"/>
</dbReference>
<dbReference type="InterPro" id="IPR036047">
    <property type="entry name" value="F-box-like_dom_sf"/>
</dbReference>
<protein>
    <recommendedName>
        <fullName evidence="2">F-box domain-containing protein</fullName>
    </recommendedName>
</protein>
<keyword evidence="1" id="KW-0802">TPR repeat</keyword>
<comment type="caution">
    <text evidence="3">The sequence shown here is derived from an EMBL/GenBank/DDBJ whole genome shotgun (WGS) entry which is preliminary data.</text>
</comment>
<dbReference type="SUPFAM" id="SSF48452">
    <property type="entry name" value="TPR-like"/>
    <property type="match status" value="1"/>
</dbReference>
<sequence>MSTASHQEVALRHGEALYAQGKLDDAFGAFRKVILLCSCNKPLRASSKRLGISSKDIPLPICHCKDYLSLPINDPDSSFTDKEAILRLATRPCSCGSGIEPCHSASHIKALINIANVYVTQKIYNKAIQYASLAITLAPHLPEGYLRMVTVIRQGSIKCTPDIASRCNWLDIQASHIVRTHGDKDNQMLKSIGRRIRRDIVRGVPAEIRQMIFLHLSHTDVCRAMRVCKAWKVICRDRQLWKDLRLVKNWRHTKGRPPLRPGTLNNIIKLSGNMATSLTIDGLWDFLLDGVKLRALLKALPELRKLSLSGSQGLTPSDGAYSTRSPGTPKFSDFWTAIWENAPSTLVTLHLSSFDIEGRSQDPPPILGNCRFKNSLKELSLVRMHLFNACLVKECNMSEFASIDTLTIQECRSVHGQQLTLGEFLPNYTYLRSLTLDGVWIRAGSKTATQLHWDSLQRLVLGRFSSSHVKIPTSKILRSLELNHDGLYSLNYLRGREKTEKPFLPALQHFRCHFDPHRPNAHLLEHTPNVPTLVQPIDQLGVIHTLLGILRPSIENNTLQSLDLTFCNEVKAAVDALLTERPEENRKQAIHTLSCHGLDMPSIVTGFGGTCDEFLDWVDTFPNLTTVGAYPQKSENAYKLILWLMKKRPDVKTIYTNILKGAERDMVLAEAKKRRITVIHADRVPEPLLERR</sequence>
<feature type="domain" description="F-box" evidence="2">
    <location>
        <begin position="198"/>
        <end position="244"/>
    </location>
</feature>
<keyword evidence="4" id="KW-1185">Reference proteome</keyword>
<gene>
    <name evidence="3" type="ORF">N0V93_000226</name>
</gene>
<dbReference type="Gene3D" id="3.80.10.10">
    <property type="entry name" value="Ribonuclease Inhibitor"/>
    <property type="match status" value="1"/>
</dbReference>
<evidence type="ECO:0000256" key="1">
    <source>
        <dbReference type="PROSITE-ProRule" id="PRU00339"/>
    </source>
</evidence>
<dbReference type="InterPro" id="IPR001810">
    <property type="entry name" value="F-box_dom"/>
</dbReference>
<dbReference type="AlphaFoldDB" id="A0A9W8Z1W4"/>
<dbReference type="SMART" id="SM00028">
    <property type="entry name" value="TPR"/>
    <property type="match status" value="1"/>
</dbReference>
<dbReference type="InterPro" id="IPR011990">
    <property type="entry name" value="TPR-like_helical_dom_sf"/>
</dbReference>
<dbReference type="Proteomes" id="UP001140453">
    <property type="component" value="Unassembled WGS sequence"/>
</dbReference>
<feature type="repeat" description="TPR" evidence="1">
    <location>
        <begin position="108"/>
        <end position="141"/>
    </location>
</feature>
<organism evidence="3 4">
    <name type="scientific">Gnomoniopsis smithogilvyi</name>
    <dbReference type="NCBI Taxonomy" id="1191159"/>
    <lineage>
        <taxon>Eukaryota</taxon>
        <taxon>Fungi</taxon>
        <taxon>Dikarya</taxon>
        <taxon>Ascomycota</taxon>
        <taxon>Pezizomycotina</taxon>
        <taxon>Sordariomycetes</taxon>
        <taxon>Sordariomycetidae</taxon>
        <taxon>Diaporthales</taxon>
        <taxon>Gnomoniaceae</taxon>
        <taxon>Gnomoniopsis</taxon>
    </lineage>
</organism>
<dbReference type="PROSITE" id="PS50005">
    <property type="entry name" value="TPR"/>
    <property type="match status" value="1"/>
</dbReference>
<dbReference type="InterPro" id="IPR032675">
    <property type="entry name" value="LRR_dom_sf"/>
</dbReference>
<dbReference type="SUPFAM" id="SSF52047">
    <property type="entry name" value="RNI-like"/>
    <property type="match status" value="1"/>
</dbReference>
<evidence type="ECO:0000313" key="4">
    <source>
        <dbReference type="Proteomes" id="UP001140453"/>
    </source>
</evidence>
<name>A0A9W8Z1W4_9PEZI</name>
<reference evidence="3" key="1">
    <citation type="submission" date="2022-10" db="EMBL/GenBank/DDBJ databases">
        <title>Tapping the CABI collections for fungal endophytes: first genome assemblies for Collariella, Neodidymelliopsis, Ascochyta clinopodiicola, Didymella pomorum, Didymosphaeria variabile, Neocosmospora piperis and Neocucurbitaria cava.</title>
        <authorList>
            <person name="Hill R."/>
        </authorList>
    </citation>
    <scope>NUCLEOTIDE SEQUENCE</scope>
    <source>
        <strain evidence="3">IMI 355082</strain>
    </source>
</reference>
<dbReference type="SMART" id="SM00256">
    <property type="entry name" value="FBOX"/>
    <property type="match status" value="1"/>
</dbReference>
<evidence type="ECO:0000259" key="2">
    <source>
        <dbReference type="PROSITE" id="PS50181"/>
    </source>
</evidence>
<dbReference type="Gene3D" id="1.20.1280.50">
    <property type="match status" value="1"/>
</dbReference>